<dbReference type="AlphaFoldDB" id="A0A1X6ZRX1"/>
<evidence type="ECO:0000313" key="3">
    <source>
        <dbReference type="Proteomes" id="UP000193495"/>
    </source>
</evidence>
<dbReference type="GO" id="GO:0034194">
    <property type="term" value="P:D-galactonate catabolic process"/>
    <property type="evidence" value="ECO:0007669"/>
    <property type="project" value="InterPro"/>
</dbReference>
<keyword evidence="2" id="KW-0808">Transferase</keyword>
<gene>
    <name evidence="1" type="ORF">CLV79_10945</name>
    <name evidence="2" type="ORF">LOS8367_02852</name>
</gene>
<dbReference type="GO" id="GO:0008671">
    <property type="term" value="F:2-dehydro-3-deoxygalactonokinase activity"/>
    <property type="evidence" value="ECO:0007669"/>
    <property type="project" value="InterPro"/>
</dbReference>
<accession>A0A1X6ZRX1</accession>
<dbReference type="EMBL" id="FWFY01000009">
    <property type="protein sequence ID" value="SLN59505.1"/>
    <property type="molecule type" value="Genomic_DNA"/>
</dbReference>
<dbReference type="Gene3D" id="3.30.420.300">
    <property type="entry name" value="2-keto-3-deoxy-galactonokinase, substrate binding domain"/>
    <property type="match status" value="1"/>
</dbReference>
<dbReference type="EMBL" id="PYGB01000009">
    <property type="protein sequence ID" value="PSK84072.1"/>
    <property type="molecule type" value="Genomic_DNA"/>
</dbReference>
<dbReference type="InterPro" id="IPR042257">
    <property type="entry name" value="DGOK_C"/>
</dbReference>
<sequence length="296" mass="31013">MSRPDWIALDWGTSRLRGWAMRRDGTVIEERSSDAGMGRLAPEDFETALRAMAGDWLDQGPVPIVACGMVGARQGWAEASYASVPCPPLSPALTRTPGELDVSIIPGLSQSDPADVMRGEETQIAGFLALNPGWDGVLCLPGSHSKWAHLSAGEVVSFRSFLTGELFAALSTHTVLRHSLANEGWDEVAFDAGVAETLSRPERLASALFSIRAEGLLQGRSGAVQRARLSGLLIGAELAAAKPYWLGQQIGVIGAGGLAGLYVRALAAQGAPATQANGTAATLAGLTAAWKQRTTA</sequence>
<evidence type="ECO:0000313" key="4">
    <source>
        <dbReference type="Proteomes" id="UP000240624"/>
    </source>
</evidence>
<dbReference type="RefSeq" id="WP_085897164.1">
    <property type="nucleotide sequence ID" value="NZ_FWFY01000009.1"/>
</dbReference>
<dbReference type="InterPro" id="IPR007729">
    <property type="entry name" value="DGOK"/>
</dbReference>
<dbReference type="OrthoDB" id="256574at2"/>
<dbReference type="Proteomes" id="UP000240624">
    <property type="component" value="Unassembled WGS sequence"/>
</dbReference>
<dbReference type="Pfam" id="PF05035">
    <property type="entry name" value="DGOK"/>
    <property type="match status" value="1"/>
</dbReference>
<dbReference type="Gene3D" id="3.30.420.310">
    <property type="entry name" value="2-keto-3-deoxy-galactonokinase, C-terminal domain"/>
    <property type="match status" value="1"/>
</dbReference>
<keyword evidence="4" id="KW-1185">Reference proteome</keyword>
<protein>
    <submittedName>
        <fullName evidence="1">2-dehydro-3-deoxygalactonokinase</fullName>
    </submittedName>
    <submittedName>
        <fullName evidence="2">2-keto-3-deoxy-galactonokinase</fullName>
    </submittedName>
</protein>
<keyword evidence="2" id="KW-0418">Kinase</keyword>
<evidence type="ECO:0000313" key="2">
    <source>
        <dbReference type="EMBL" id="SLN59505.1"/>
    </source>
</evidence>
<organism evidence="2 3">
    <name type="scientific">Limimaricola soesokkakensis</name>
    <dbReference type="NCBI Taxonomy" id="1343159"/>
    <lineage>
        <taxon>Bacteria</taxon>
        <taxon>Pseudomonadati</taxon>
        <taxon>Pseudomonadota</taxon>
        <taxon>Alphaproteobacteria</taxon>
        <taxon>Rhodobacterales</taxon>
        <taxon>Paracoccaceae</taxon>
        <taxon>Limimaricola</taxon>
    </lineage>
</organism>
<reference evidence="1 4" key="2">
    <citation type="submission" date="2018-03" db="EMBL/GenBank/DDBJ databases">
        <title>Genomic Encyclopedia of Archaeal and Bacterial Type Strains, Phase II (KMG-II): from individual species to whole genera.</title>
        <authorList>
            <person name="Goeker M."/>
        </authorList>
    </citation>
    <scope>NUCLEOTIDE SEQUENCE [LARGE SCALE GENOMIC DNA]</scope>
    <source>
        <strain evidence="1 4">DSM 29956</strain>
    </source>
</reference>
<name>A0A1X6ZRX1_9RHOB</name>
<proteinExistence type="predicted"/>
<dbReference type="InterPro" id="IPR042258">
    <property type="entry name" value="DGOK_N"/>
</dbReference>
<dbReference type="Proteomes" id="UP000193495">
    <property type="component" value="Unassembled WGS sequence"/>
</dbReference>
<evidence type="ECO:0000313" key="1">
    <source>
        <dbReference type="EMBL" id="PSK84072.1"/>
    </source>
</evidence>
<reference evidence="2 3" key="1">
    <citation type="submission" date="2017-03" db="EMBL/GenBank/DDBJ databases">
        <authorList>
            <person name="Afonso C.L."/>
            <person name="Miller P.J."/>
            <person name="Scott M.A."/>
            <person name="Spackman E."/>
            <person name="Goraichik I."/>
            <person name="Dimitrov K.M."/>
            <person name="Suarez D.L."/>
            <person name="Swayne D.E."/>
        </authorList>
    </citation>
    <scope>NUCLEOTIDE SEQUENCE [LARGE SCALE GENOMIC DNA]</scope>
    <source>
        <strain evidence="2 3">CECT 8367</strain>
    </source>
</reference>